<dbReference type="GO" id="GO:1990961">
    <property type="term" value="P:xenobiotic detoxification by transmembrane export across the plasma membrane"/>
    <property type="evidence" value="ECO:0007669"/>
    <property type="project" value="InterPro"/>
</dbReference>
<comment type="similarity">
    <text evidence="2">Belongs to the major facilitator superfamily. Bcr/CmlA family.</text>
</comment>
<dbReference type="Gene3D" id="1.20.1720.10">
    <property type="entry name" value="Multidrug resistance protein D"/>
    <property type="match status" value="1"/>
</dbReference>
<dbReference type="GO" id="GO:0042910">
    <property type="term" value="F:xenobiotic transmembrane transporter activity"/>
    <property type="evidence" value="ECO:0007669"/>
    <property type="project" value="InterPro"/>
</dbReference>
<evidence type="ECO:0000256" key="6">
    <source>
        <dbReference type="ARBA" id="ARBA00022989"/>
    </source>
</evidence>
<evidence type="ECO:0000256" key="2">
    <source>
        <dbReference type="ARBA" id="ARBA00006236"/>
    </source>
</evidence>
<evidence type="ECO:0000256" key="8">
    <source>
        <dbReference type="SAM" id="MobiDB-lite"/>
    </source>
</evidence>
<protein>
    <submittedName>
        <fullName evidence="11">Bcr/CflA family drug resistance efflux transporter</fullName>
    </submittedName>
</protein>
<dbReference type="AlphaFoldDB" id="A0A512D4Z2"/>
<feature type="transmembrane region" description="Helical" evidence="9">
    <location>
        <begin position="127"/>
        <end position="148"/>
    </location>
</feature>
<evidence type="ECO:0000313" key="11">
    <source>
        <dbReference type="EMBL" id="GEO31519.1"/>
    </source>
</evidence>
<dbReference type="InterPro" id="IPR020846">
    <property type="entry name" value="MFS_dom"/>
</dbReference>
<dbReference type="Proteomes" id="UP000321534">
    <property type="component" value="Unassembled WGS sequence"/>
</dbReference>
<comment type="caution">
    <text evidence="11">The sequence shown here is derived from an EMBL/GenBank/DDBJ whole genome shotgun (WGS) entry which is preliminary data.</text>
</comment>
<dbReference type="PANTHER" id="PTHR23502:SF132">
    <property type="entry name" value="POLYAMINE TRANSPORTER 2-RELATED"/>
    <property type="match status" value="1"/>
</dbReference>
<feature type="domain" description="Major facilitator superfamily (MFS) profile" evidence="10">
    <location>
        <begin position="36"/>
        <end position="430"/>
    </location>
</feature>
<feature type="transmembrane region" description="Helical" evidence="9">
    <location>
        <begin position="344"/>
        <end position="367"/>
    </location>
</feature>
<dbReference type="CDD" id="cd17320">
    <property type="entry name" value="MFS_MdfA_MDR_like"/>
    <property type="match status" value="1"/>
</dbReference>
<organism evidence="11 12">
    <name type="scientific">Terrabacter aerolatus</name>
    <dbReference type="NCBI Taxonomy" id="422442"/>
    <lineage>
        <taxon>Bacteria</taxon>
        <taxon>Bacillati</taxon>
        <taxon>Actinomycetota</taxon>
        <taxon>Actinomycetes</taxon>
        <taxon>Micrococcales</taxon>
        <taxon>Intrasporangiaceae</taxon>
        <taxon>Terrabacter</taxon>
    </lineage>
</organism>
<comment type="subcellular location">
    <subcellularLocation>
        <location evidence="1">Cell membrane</location>
        <topology evidence="1">Multi-pass membrane protein</topology>
    </subcellularLocation>
</comment>
<sequence length="433" mass="43820">MNVASETRAPYGATTTSRGPDSATLPPVPGGARAVLLASLALLSMISPFATDMYLPSFPRIAHDLSTSPSGVQLTLTTFLVGVAFGQLFFGPLSDRRGRKRPLVAGSLVCVGASLIAVYAPTIEVLLGARFFQGLGGAAGIVIARAIVADLFRGAEAASIFSVLAVLGGLGPIVAPVAGGLLAGPIGWRGVLGVLAVLTVVMSLVAVFIIRETAPIRRPGPDLLAASPGEQPAPTARPTHLWTVLRRPGFTAYALVKTFSFAALMGYISASSFIYQDYLGFGALTGSALFALNSLAMIGANAVNARLVRSRGPVKMLHAGLVLLTSAVVTLSLVVGLAGPPRALVPVLTLLVGSMGLIFGNSIGLAISNARDAAGSGSAIIGFGQFVAGATVAPLVGLGGRANPIPMTVLLAAATGATWVCAAVAKRASGPHE</sequence>
<keyword evidence="7 9" id="KW-0472">Membrane</keyword>
<proteinExistence type="inferred from homology"/>
<feature type="region of interest" description="Disordered" evidence="8">
    <location>
        <begin position="1"/>
        <end position="25"/>
    </location>
</feature>
<keyword evidence="12" id="KW-1185">Reference proteome</keyword>
<feature type="transmembrane region" description="Helical" evidence="9">
    <location>
        <begin position="102"/>
        <end position="121"/>
    </location>
</feature>
<evidence type="ECO:0000259" key="10">
    <source>
        <dbReference type="PROSITE" id="PS50850"/>
    </source>
</evidence>
<name>A0A512D4Z2_9MICO</name>
<keyword evidence="5 9" id="KW-0812">Transmembrane</keyword>
<dbReference type="OrthoDB" id="9814303at2"/>
<evidence type="ECO:0000256" key="5">
    <source>
        <dbReference type="ARBA" id="ARBA00022692"/>
    </source>
</evidence>
<feature type="transmembrane region" description="Helical" evidence="9">
    <location>
        <begin position="405"/>
        <end position="425"/>
    </location>
</feature>
<feature type="transmembrane region" description="Helical" evidence="9">
    <location>
        <begin position="71"/>
        <end position="90"/>
    </location>
</feature>
<dbReference type="RefSeq" id="WP_147067912.1">
    <property type="nucleotide sequence ID" value="NZ_BAAARO010000005.1"/>
</dbReference>
<feature type="transmembrane region" description="Helical" evidence="9">
    <location>
        <begin position="379"/>
        <end position="399"/>
    </location>
</feature>
<feature type="transmembrane region" description="Helical" evidence="9">
    <location>
        <begin position="160"/>
        <end position="184"/>
    </location>
</feature>
<keyword evidence="6 9" id="KW-1133">Transmembrane helix</keyword>
<feature type="transmembrane region" description="Helical" evidence="9">
    <location>
        <begin position="281"/>
        <end position="304"/>
    </location>
</feature>
<feature type="transmembrane region" description="Helical" evidence="9">
    <location>
        <begin position="34"/>
        <end position="51"/>
    </location>
</feature>
<keyword evidence="3" id="KW-0813">Transport</keyword>
<dbReference type="PANTHER" id="PTHR23502">
    <property type="entry name" value="MAJOR FACILITATOR SUPERFAMILY"/>
    <property type="match status" value="1"/>
</dbReference>
<keyword evidence="4" id="KW-1003">Cell membrane</keyword>
<evidence type="ECO:0000256" key="1">
    <source>
        <dbReference type="ARBA" id="ARBA00004651"/>
    </source>
</evidence>
<dbReference type="PRINTS" id="PR01036">
    <property type="entry name" value="TCRTETB"/>
</dbReference>
<evidence type="ECO:0000256" key="4">
    <source>
        <dbReference type="ARBA" id="ARBA00022475"/>
    </source>
</evidence>
<dbReference type="NCBIfam" id="TIGR00710">
    <property type="entry name" value="efflux_Bcr_CflA"/>
    <property type="match status" value="1"/>
</dbReference>
<evidence type="ECO:0000256" key="3">
    <source>
        <dbReference type="ARBA" id="ARBA00022448"/>
    </source>
</evidence>
<dbReference type="EMBL" id="BJYX01000021">
    <property type="protein sequence ID" value="GEO31519.1"/>
    <property type="molecule type" value="Genomic_DNA"/>
</dbReference>
<dbReference type="InterPro" id="IPR036259">
    <property type="entry name" value="MFS_trans_sf"/>
</dbReference>
<evidence type="ECO:0000313" key="12">
    <source>
        <dbReference type="Proteomes" id="UP000321534"/>
    </source>
</evidence>
<evidence type="ECO:0000256" key="9">
    <source>
        <dbReference type="SAM" id="Phobius"/>
    </source>
</evidence>
<gene>
    <name evidence="11" type="ORF">TAE01_33290</name>
</gene>
<dbReference type="InterPro" id="IPR004812">
    <property type="entry name" value="Efflux_drug-R_Bcr/CmlA"/>
</dbReference>
<evidence type="ECO:0000256" key="7">
    <source>
        <dbReference type="ARBA" id="ARBA00023136"/>
    </source>
</evidence>
<feature type="transmembrane region" description="Helical" evidence="9">
    <location>
        <begin position="190"/>
        <end position="210"/>
    </location>
</feature>
<dbReference type="GO" id="GO:0005886">
    <property type="term" value="C:plasma membrane"/>
    <property type="evidence" value="ECO:0007669"/>
    <property type="project" value="UniProtKB-SubCell"/>
</dbReference>
<dbReference type="SUPFAM" id="SSF103473">
    <property type="entry name" value="MFS general substrate transporter"/>
    <property type="match status" value="1"/>
</dbReference>
<feature type="transmembrane region" description="Helical" evidence="9">
    <location>
        <begin position="254"/>
        <end position="275"/>
    </location>
</feature>
<dbReference type="Pfam" id="PF07690">
    <property type="entry name" value="MFS_1"/>
    <property type="match status" value="1"/>
</dbReference>
<accession>A0A512D4Z2</accession>
<dbReference type="PROSITE" id="PS50850">
    <property type="entry name" value="MFS"/>
    <property type="match status" value="1"/>
</dbReference>
<reference evidence="11 12" key="1">
    <citation type="submission" date="2019-07" db="EMBL/GenBank/DDBJ databases">
        <title>Whole genome shotgun sequence of Terrabacter aerolatus NBRC 106305.</title>
        <authorList>
            <person name="Hosoyama A."/>
            <person name="Uohara A."/>
            <person name="Ohji S."/>
            <person name="Ichikawa N."/>
        </authorList>
    </citation>
    <scope>NUCLEOTIDE SEQUENCE [LARGE SCALE GENOMIC DNA]</scope>
    <source>
        <strain evidence="11 12">NBRC 106305</strain>
    </source>
</reference>
<feature type="transmembrane region" description="Helical" evidence="9">
    <location>
        <begin position="316"/>
        <end position="338"/>
    </location>
</feature>
<dbReference type="InterPro" id="IPR011701">
    <property type="entry name" value="MFS"/>
</dbReference>